<dbReference type="Pfam" id="PF00632">
    <property type="entry name" value="HECT"/>
    <property type="match status" value="1"/>
</dbReference>
<evidence type="ECO:0000259" key="7">
    <source>
        <dbReference type="PROSITE" id="PS50237"/>
    </source>
</evidence>
<comment type="catalytic activity">
    <reaction evidence="1">
        <text>S-ubiquitinyl-[E2 ubiquitin-conjugating enzyme]-L-cysteine + [acceptor protein]-L-lysine = [E2 ubiquitin-conjugating enzyme]-L-cysteine + N(6)-ubiquitinyl-[acceptor protein]-L-lysine.</text>
        <dbReference type="EC" id="2.3.2.26"/>
    </reaction>
</comment>
<dbReference type="Gene3D" id="3.90.1750.10">
    <property type="entry name" value="Hect, E3 ligase catalytic domains"/>
    <property type="match status" value="1"/>
</dbReference>
<dbReference type="OrthoDB" id="8068875at2759"/>
<dbReference type="AlphaFoldDB" id="A0A7S3ZST2"/>
<feature type="region of interest" description="Disordered" evidence="6">
    <location>
        <begin position="317"/>
        <end position="365"/>
    </location>
</feature>
<keyword evidence="10" id="KW-1185">Reference proteome</keyword>
<feature type="compositionally biased region" description="Basic residues" evidence="6">
    <location>
        <begin position="16"/>
        <end position="38"/>
    </location>
</feature>
<evidence type="ECO:0000313" key="9">
    <source>
        <dbReference type="EMBL" id="CAH0366475.1"/>
    </source>
</evidence>
<feature type="compositionally biased region" description="Basic and acidic residues" evidence="6">
    <location>
        <begin position="317"/>
        <end position="349"/>
    </location>
</feature>
<sequence>MDRRPYGGMSSSRDDRRKRRRSRSSSRSRRRRRSRSRPRSRERAPPRSRPEDATGGWGAPPPRTGGWGPPQQAQTGWGAQPPEPAQTGWGAPAAPSQGGWAVSAAPVPVAPAAAPKNAEDVLREFVTKGTCCTEANPRCPISRRCGQSHHFPEATREEDCNDKGWKLKSVKALYSHCRSRGVLSGEHYHKVLLRALAERIALKTPLQAGGWDVLPNDMGTELTRDFPDLMEARYQMFGRGGPRAAPAIPRRAAIADASALARAQAERSRQREATAKAEERTEKISKQLAESKLALFNSQEETDAANERIAGLEDQLRRERQQSAQNEHLEREAELRRRSDEARRREAEARASMADANKSAAERERDRLRADLEELKAKEDARDADLARTRANAQVLLGADEDDDVATLGDRVQAFRSAIATMRTALGEKDALSIWDKIYRKVEVGRDTLVENVMTMFGPATATREWTADQMFMRPIRVEFDRCGAVQRSGKSSEKGKEAGVDDGGLRNEMYEKFFEQLLLLRPDLFEASESAGELCARALPTKDATWTALPDAARIEKDFETVGRIMCRAVVDGRPIPNALASTIVLRFFQGVEPAALDANGAMVRGPLSKAALLEELLLMDEDNASSIGKWILNAEQSLNDVFTTVGDALCYNSTEDRAAASDAQILAMPWSDEPAFRILVFERLVQRRLIEPRRKALEAMRRGFATVEMVPQLTRTLFPSSKELVHLICGDDKLDAEKLWSLFTFDEEAYSQTFIDYDHPSGEFGLYTEDDPTMRHLKTVLSEFCDAERLKFFKFVSGLAAIPATRPGEAKPFQLLVDGKVLETNRLPTTSTCYYQLHCPPYTTKDVLKDKLRLAIEAEGFDQK</sequence>
<dbReference type="EMBL" id="HBIW01009337">
    <property type="protein sequence ID" value="CAE0692533.1"/>
    <property type="molecule type" value="Transcribed_RNA"/>
</dbReference>
<evidence type="ECO:0000256" key="4">
    <source>
        <dbReference type="ARBA" id="ARBA00022786"/>
    </source>
</evidence>
<protein>
    <recommendedName>
        <fullName evidence="2">HECT-type E3 ubiquitin transferase</fullName>
        <ecNumber evidence="2">2.3.2.26</ecNumber>
    </recommendedName>
</protein>
<reference evidence="8" key="1">
    <citation type="submission" date="2021-01" db="EMBL/GenBank/DDBJ databases">
        <authorList>
            <person name="Corre E."/>
            <person name="Pelletier E."/>
            <person name="Niang G."/>
            <person name="Scheremetjew M."/>
            <person name="Finn R."/>
            <person name="Kale V."/>
            <person name="Holt S."/>
            <person name="Cochrane G."/>
            <person name="Meng A."/>
            <person name="Brown T."/>
            <person name="Cohen L."/>
        </authorList>
    </citation>
    <scope>NUCLEOTIDE SEQUENCE</scope>
    <source>
        <strain evidence="8">CCMP1756</strain>
    </source>
</reference>
<dbReference type="PANTHER" id="PTHR45700:SF2">
    <property type="entry name" value="UBIQUITIN-PROTEIN LIGASE E3C"/>
    <property type="match status" value="1"/>
</dbReference>
<reference evidence="9" key="2">
    <citation type="submission" date="2021-11" db="EMBL/GenBank/DDBJ databases">
        <authorList>
            <consortium name="Genoscope - CEA"/>
            <person name="William W."/>
        </authorList>
    </citation>
    <scope>NUCLEOTIDE SEQUENCE</scope>
</reference>
<dbReference type="GO" id="GO:0000209">
    <property type="term" value="P:protein polyubiquitination"/>
    <property type="evidence" value="ECO:0007669"/>
    <property type="project" value="InterPro"/>
</dbReference>
<dbReference type="Proteomes" id="UP000789595">
    <property type="component" value="Unassembled WGS sequence"/>
</dbReference>
<accession>A0A7S3ZST2</accession>
<dbReference type="PROSITE" id="PS50237">
    <property type="entry name" value="HECT"/>
    <property type="match status" value="1"/>
</dbReference>
<evidence type="ECO:0000256" key="2">
    <source>
        <dbReference type="ARBA" id="ARBA00012485"/>
    </source>
</evidence>
<keyword evidence="4 5" id="KW-0833">Ubl conjugation pathway</keyword>
<dbReference type="SUPFAM" id="SSF56204">
    <property type="entry name" value="Hect, E3 ligase catalytic domain"/>
    <property type="match status" value="1"/>
</dbReference>
<dbReference type="InterPro" id="IPR035983">
    <property type="entry name" value="Hect_E3_ubiquitin_ligase"/>
</dbReference>
<gene>
    <name evidence="8" type="ORF">PCAL00307_LOCUS7969</name>
    <name evidence="9" type="ORF">PECAL_1P29710</name>
</gene>
<feature type="region of interest" description="Disordered" evidence="6">
    <location>
        <begin position="1"/>
        <end position="101"/>
    </location>
</feature>
<evidence type="ECO:0000256" key="6">
    <source>
        <dbReference type="SAM" id="MobiDB-lite"/>
    </source>
</evidence>
<feature type="active site" description="Glycyl thioester intermediate" evidence="5">
    <location>
        <position position="835"/>
    </location>
</feature>
<dbReference type="InterPro" id="IPR000569">
    <property type="entry name" value="HECT_dom"/>
</dbReference>
<dbReference type="GO" id="GO:0006511">
    <property type="term" value="P:ubiquitin-dependent protein catabolic process"/>
    <property type="evidence" value="ECO:0007669"/>
    <property type="project" value="TreeGrafter"/>
</dbReference>
<dbReference type="SMART" id="SM00119">
    <property type="entry name" value="HECTc"/>
    <property type="match status" value="1"/>
</dbReference>
<evidence type="ECO:0000313" key="10">
    <source>
        <dbReference type="Proteomes" id="UP000789595"/>
    </source>
</evidence>
<keyword evidence="3" id="KW-0808">Transferase</keyword>
<evidence type="ECO:0000256" key="3">
    <source>
        <dbReference type="ARBA" id="ARBA00022679"/>
    </source>
</evidence>
<proteinExistence type="predicted"/>
<organism evidence="8">
    <name type="scientific">Pelagomonas calceolata</name>
    <dbReference type="NCBI Taxonomy" id="35677"/>
    <lineage>
        <taxon>Eukaryota</taxon>
        <taxon>Sar</taxon>
        <taxon>Stramenopiles</taxon>
        <taxon>Ochrophyta</taxon>
        <taxon>Pelagophyceae</taxon>
        <taxon>Pelagomonadales</taxon>
        <taxon>Pelagomonadaceae</taxon>
        <taxon>Pelagomonas</taxon>
    </lineage>
</organism>
<feature type="domain" description="HECT" evidence="7">
    <location>
        <begin position="468"/>
        <end position="866"/>
    </location>
</feature>
<dbReference type="PANTHER" id="PTHR45700">
    <property type="entry name" value="UBIQUITIN-PROTEIN LIGASE E3C"/>
    <property type="match status" value="1"/>
</dbReference>
<dbReference type="EMBL" id="CAKKNE010000001">
    <property type="protein sequence ID" value="CAH0366475.1"/>
    <property type="molecule type" value="Genomic_DNA"/>
</dbReference>
<dbReference type="EC" id="2.3.2.26" evidence="2"/>
<evidence type="ECO:0000256" key="1">
    <source>
        <dbReference type="ARBA" id="ARBA00000885"/>
    </source>
</evidence>
<name>A0A7S3ZST2_9STRA</name>
<evidence type="ECO:0000256" key="5">
    <source>
        <dbReference type="PROSITE-ProRule" id="PRU00104"/>
    </source>
</evidence>
<dbReference type="Gene3D" id="3.30.2410.10">
    <property type="entry name" value="Hect, E3 ligase catalytic domain"/>
    <property type="match status" value="1"/>
</dbReference>
<feature type="compositionally biased region" description="Basic and acidic residues" evidence="6">
    <location>
        <begin position="39"/>
        <end position="52"/>
    </location>
</feature>
<dbReference type="InterPro" id="IPR044611">
    <property type="entry name" value="E3A/B/C-like"/>
</dbReference>
<evidence type="ECO:0000313" key="8">
    <source>
        <dbReference type="EMBL" id="CAE0692533.1"/>
    </source>
</evidence>
<dbReference type="GO" id="GO:0061630">
    <property type="term" value="F:ubiquitin protein ligase activity"/>
    <property type="evidence" value="ECO:0007669"/>
    <property type="project" value="UniProtKB-EC"/>
</dbReference>